<gene>
    <name evidence="2" type="ORF">Plil01_000709000</name>
</gene>
<protein>
    <submittedName>
        <fullName evidence="2">Unnamed protein product</fullName>
    </submittedName>
</protein>
<dbReference type="PROSITE" id="PS51257">
    <property type="entry name" value="PROKAR_LIPOPROTEIN"/>
    <property type="match status" value="1"/>
</dbReference>
<feature type="chain" id="PRO_5040971003" evidence="1">
    <location>
        <begin position="29"/>
        <end position="269"/>
    </location>
</feature>
<dbReference type="Proteomes" id="UP001165083">
    <property type="component" value="Unassembled WGS sequence"/>
</dbReference>
<dbReference type="OrthoDB" id="124845at2759"/>
<name>A0A9W6TSF6_9STRA</name>
<feature type="signal peptide" evidence="1">
    <location>
        <begin position="1"/>
        <end position="28"/>
    </location>
</feature>
<dbReference type="AlphaFoldDB" id="A0A9W6TSF6"/>
<accession>A0A9W6TSF6</accession>
<keyword evidence="1" id="KW-0732">Signal</keyword>
<dbReference type="EMBL" id="BSXW01000327">
    <property type="protein sequence ID" value="GMF18800.1"/>
    <property type="molecule type" value="Genomic_DNA"/>
</dbReference>
<reference evidence="2" key="1">
    <citation type="submission" date="2023-04" db="EMBL/GenBank/DDBJ databases">
        <title>Phytophthora lilii NBRC 32176.</title>
        <authorList>
            <person name="Ichikawa N."/>
            <person name="Sato H."/>
            <person name="Tonouchi N."/>
        </authorList>
    </citation>
    <scope>NUCLEOTIDE SEQUENCE</scope>
    <source>
        <strain evidence="2">NBRC 32176</strain>
    </source>
</reference>
<keyword evidence="3" id="KW-1185">Reference proteome</keyword>
<proteinExistence type="predicted"/>
<organism evidence="2 3">
    <name type="scientific">Phytophthora lilii</name>
    <dbReference type="NCBI Taxonomy" id="2077276"/>
    <lineage>
        <taxon>Eukaryota</taxon>
        <taxon>Sar</taxon>
        <taxon>Stramenopiles</taxon>
        <taxon>Oomycota</taxon>
        <taxon>Peronosporomycetes</taxon>
        <taxon>Peronosporales</taxon>
        <taxon>Peronosporaceae</taxon>
        <taxon>Phytophthora</taxon>
    </lineage>
</organism>
<evidence type="ECO:0000313" key="2">
    <source>
        <dbReference type="EMBL" id="GMF18800.1"/>
    </source>
</evidence>
<sequence>MRLCCIVAFVFLVCISAASLSSTACTHAAPRVLKQRVTPTRFLRNYDASEEERGGFDKITGAFTKIIDKTKLQLKMQTGDDLGKIIEARRRHESGDGEPKLKNLMKYVDNYNKANPKKKMSAIGTLISKYGDDEVARALVRTTQSSKASAEAKEIAKMLQKEQMALWLHNGKTTYDVFKLLKLGEDGFSALGSSKFKVFESYIQLFNTKNSGQETLLTALKAGFKLATVLMLAKSDFASSAKATKVQTALFKDWLARKIDPACIRRCSS</sequence>
<evidence type="ECO:0000313" key="3">
    <source>
        <dbReference type="Proteomes" id="UP001165083"/>
    </source>
</evidence>
<evidence type="ECO:0000256" key="1">
    <source>
        <dbReference type="SAM" id="SignalP"/>
    </source>
</evidence>
<comment type="caution">
    <text evidence="2">The sequence shown here is derived from an EMBL/GenBank/DDBJ whole genome shotgun (WGS) entry which is preliminary data.</text>
</comment>